<keyword evidence="4 6" id="KW-1133">Transmembrane helix</keyword>
<accession>A0A369AHQ2</accession>
<gene>
    <name evidence="7" type="ORF">DFR58_14010</name>
</gene>
<organism evidence="7 8">
    <name type="scientific">Anaerobacterium chartisolvens</name>
    <dbReference type="NCBI Taxonomy" id="1297424"/>
    <lineage>
        <taxon>Bacteria</taxon>
        <taxon>Bacillati</taxon>
        <taxon>Bacillota</taxon>
        <taxon>Clostridia</taxon>
        <taxon>Eubacteriales</taxon>
        <taxon>Oscillospiraceae</taxon>
        <taxon>Anaerobacterium</taxon>
    </lineage>
</organism>
<comment type="caution">
    <text evidence="7">The sequence shown here is derived from an EMBL/GenBank/DDBJ whole genome shotgun (WGS) entry which is preliminary data.</text>
</comment>
<comment type="subcellular location">
    <subcellularLocation>
        <location evidence="1">Cell membrane</location>
    </subcellularLocation>
</comment>
<proteinExistence type="predicted"/>
<dbReference type="GO" id="GO:0036376">
    <property type="term" value="P:sodium ion export across plasma membrane"/>
    <property type="evidence" value="ECO:0007669"/>
    <property type="project" value="InterPro"/>
</dbReference>
<evidence type="ECO:0000256" key="4">
    <source>
        <dbReference type="ARBA" id="ARBA00022989"/>
    </source>
</evidence>
<evidence type="ECO:0000256" key="3">
    <source>
        <dbReference type="ARBA" id="ARBA00022692"/>
    </source>
</evidence>
<feature type="transmembrane region" description="Helical" evidence="6">
    <location>
        <begin position="6"/>
        <end position="30"/>
    </location>
</feature>
<dbReference type="Proteomes" id="UP000253034">
    <property type="component" value="Unassembled WGS sequence"/>
</dbReference>
<protein>
    <submittedName>
        <fullName evidence="7">Oxaloacetate decarboxylase gamma subunit</fullName>
    </submittedName>
</protein>
<keyword evidence="3 6" id="KW-0812">Transmembrane</keyword>
<name>A0A369AHQ2_9FIRM</name>
<evidence type="ECO:0000313" key="8">
    <source>
        <dbReference type="Proteomes" id="UP000253034"/>
    </source>
</evidence>
<dbReference type="OrthoDB" id="1958004at2"/>
<keyword evidence="5 6" id="KW-0472">Membrane</keyword>
<reference evidence="7 8" key="1">
    <citation type="submission" date="2018-07" db="EMBL/GenBank/DDBJ databases">
        <title>Genomic Encyclopedia of Type Strains, Phase IV (KMG-IV): sequencing the most valuable type-strain genomes for metagenomic binning, comparative biology and taxonomic classification.</title>
        <authorList>
            <person name="Goeker M."/>
        </authorList>
    </citation>
    <scope>NUCLEOTIDE SEQUENCE [LARGE SCALE GENOMIC DNA]</scope>
    <source>
        <strain evidence="7 8">DSM 27016</strain>
    </source>
</reference>
<dbReference type="AlphaFoldDB" id="A0A369AHQ2"/>
<evidence type="ECO:0000256" key="2">
    <source>
        <dbReference type="ARBA" id="ARBA00022475"/>
    </source>
</evidence>
<evidence type="ECO:0000313" key="7">
    <source>
        <dbReference type="EMBL" id="RCX08899.1"/>
    </source>
</evidence>
<dbReference type="Pfam" id="PF04277">
    <property type="entry name" value="OAD_gamma"/>
    <property type="match status" value="1"/>
</dbReference>
<evidence type="ECO:0000256" key="1">
    <source>
        <dbReference type="ARBA" id="ARBA00004236"/>
    </source>
</evidence>
<keyword evidence="2" id="KW-1003">Cell membrane</keyword>
<dbReference type="InterPro" id="IPR005899">
    <property type="entry name" value="Na_pump_deCOase"/>
</dbReference>
<dbReference type="EMBL" id="QPJT01000040">
    <property type="protein sequence ID" value="RCX08899.1"/>
    <property type="molecule type" value="Genomic_DNA"/>
</dbReference>
<keyword evidence="8" id="KW-1185">Reference proteome</keyword>
<evidence type="ECO:0000256" key="6">
    <source>
        <dbReference type="SAM" id="Phobius"/>
    </source>
</evidence>
<dbReference type="GO" id="GO:0015081">
    <property type="term" value="F:sodium ion transmembrane transporter activity"/>
    <property type="evidence" value="ECO:0007669"/>
    <property type="project" value="InterPro"/>
</dbReference>
<evidence type="ECO:0000256" key="5">
    <source>
        <dbReference type="ARBA" id="ARBA00023136"/>
    </source>
</evidence>
<dbReference type="GO" id="GO:0005886">
    <property type="term" value="C:plasma membrane"/>
    <property type="evidence" value="ECO:0007669"/>
    <property type="project" value="UniProtKB-SubCell"/>
</dbReference>
<sequence length="108" mass="11392">MSIADSLSISVFGLGTVFVVLIALSCLVMAQSAIFRNISGAKETKAAPGRQEPEKPVNTVCQDMGPSSGELKLFGVDEKTAAMIMAIVSDQSEIPLSELQFKTISALD</sequence>
<dbReference type="RefSeq" id="WP_114300103.1">
    <property type="nucleotide sequence ID" value="NZ_QPJT01000040.1"/>
</dbReference>